<proteinExistence type="predicted"/>
<accession>E4XYA3</accession>
<dbReference type="GO" id="GO:0005829">
    <property type="term" value="C:cytosol"/>
    <property type="evidence" value="ECO:0007669"/>
    <property type="project" value="TreeGrafter"/>
</dbReference>
<evidence type="ECO:0000313" key="3">
    <source>
        <dbReference type="Proteomes" id="UP000001307"/>
    </source>
</evidence>
<protein>
    <submittedName>
        <fullName evidence="2">Uncharacterized protein</fullName>
    </submittedName>
</protein>
<dbReference type="InterPro" id="IPR016651">
    <property type="entry name" value="LCMT1"/>
</dbReference>
<gene>
    <name evidence="2" type="ORF">GSOID_T00009678001</name>
</gene>
<reference evidence="2" key="1">
    <citation type="journal article" date="2010" name="Science">
        <title>Plasticity of animal genome architecture unmasked by rapid evolution of a pelagic tunicate.</title>
        <authorList>
            <person name="Denoeud F."/>
            <person name="Henriet S."/>
            <person name="Mungpakdee S."/>
            <person name="Aury J.M."/>
            <person name="Da Silva C."/>
            <person name="Brinkmann H."/>
            <person name="Mikhaleva J."/>
            <person name="Olsen L.C."/>
            <person name="Jubin C."/>
            <person name="Canestro C."/>
            <person name="Bouquet J.M."/>
            <person name="Danks G."/>
            <person name="Poulain J."/>
            <person name="Campsteijn C."/>
            <person name="Adamski M."/>
            <person name="Cross I."/>
            <person name="Yadetie F."/>
            <person name="Muffato M."/>
            <person name="Louis A."/>
            <person name="Butcher S."/>
            <person name="Tsagkogeorga G."/>
            <person name="Konrad A."/>
            <person name="Singh S."/>
            <person name="Jensen M.F."/>
            <person name="Cong E.H."/>
            <person name="Eikeseth-Otteraa H."/>
            <person name="Noel B."/>
            <person name="Anthouard V."/>
            <person name="Porcel B.M."/>
            <person name="Kachouri-Lafond R."/>
            <person name="Nishino A."/>
            <person name="Ugolini M."/>
            <person name="Chourrout P."/>
            <person name="Nishida H."/>
            <person name="Aasland R."/>
            <person name="Huzurbazar S."/>
            <person name="Westhof E."/>
            <person name="Delsuc F."/>
            <person name="Lehrach H."/>
            <person name="Reinhardt R."/>
            <person name="Weissenbach J."/>
            <person name="Roy S.W."/>
            <person name="Artiguenave F."/>
            <person name="Postlethwait J.H."/>
            <person name="Manak J.R."/>
            <person name="Thompson E.M."/>
            <person name="Jaillon O."/>
            <person name="Du Pasquier L."/>
            <person name="Boudinot P."/>
            <person name="Liberles D.A."/>
            <person name="Volff J.N."/>
            <person name="Philippe H."/>
            <person name="Lenhard B."/>
            <person name="Roest Crollius H."/>
            <person name="Wincker P."/>
            <person name="Chourrout D."/>
        </authorList>
    </citation>
    <scope>NUCLEOTIDE SEQUENCE [LARGE SCALE GENOMIC DNA]</scope>
</reference>
<keyword evidence="3" id="KW-1185">Reference proteome</keyword>
<name>E4XYA3_OIKDI</name>
<dbReference type="AlphaFoldDB" id="E4XYA3"/>
<dbReference type="Gene3D" id="3.40.50.150">
    <property type="entry name" value="Vaccinia Virus protein VP39"/>
    <property type="match status" value="1"/>
</dbReference>
<organism evidence="2">
    <name type="scientific">Oikopleura dioica</name>
    <name type="common">Tunicate</name>
    <dbReference type="NCBI Taxonomy" id="34765"/>
    <lineage>
        <taxon>Eukaryota</taxon>
        <taxon>Metazoa</taxon>
        <taxon>Chordata</taxon>
        <taxon>Tunicata</taxon>
        <taxon>Appendicularia</taxon>
        <taxon>Copelata</taxon>
        <taxon>Oikopleuridae</taxon>
        <taxon>Oikopleura</taxon>
    </lineage>
</organism>
<keyword evidence="1" id="KW-0949">S-adenosyl-L-methionine</keyword>
<dbReference type="EMBL" id="FN653315">
    <property type="protein sequence ID" value="CBY14631.1"/>
    <property type="molecule type" value="Genomic_DNA"/>
</dbReference>
<dbReference type="OrthoDB" id="203237at2759"/>
<evidence type="ECO:0000256" key="1">
    <source>
        <dbReference type="ARBA" id="ARBA00022691"/>
    </source>
</evidence>
<dbReference type="Proteomes" id="UP000001307">
    <property type="component" value="Unassembled WGS sequence"/>
</dbReference>
<dbReference type="PANTHER" id="PTHR13600:SF33">
    <property type="entry name" value="LEUCINE CARBOXYL METHYLTRANSFERASE 1"/>
    <property type="match status" value="1"/>
</dbReference>
<dbReference type="PANTHER" id="PTHR13600">
    <property type="entry name" value="LEUCINE CARBOXYL METHYLTRANSFERASE"/>
    <property type="match status" value="1"/>
</dbReference>
<dbReference type="InParanoid" id="E4XYA3"/>
<dbReference type="InterPro" id="IPR029063">
    <property type="entry name" value="SAM-dependent_MTases_sf"/>
</dbReference>
<evidence type="ECO:0000313" key="2">
    <source>
        <dbReference type="EMBL" id="CBY14631.1"/>
    </source>
</evidence>
<sequence>MATEISGRFLKAAADLFQNLKVISYEQLNLNDRFGAVMLDNLVQRGCGLDGINACLSKKTQMDRFKAAGFNDINCKDMYEIYLALPNRDIIERIEFLDDVEIFQQLLQHYGITTATK</sequence>
<dbReference type="SUPFAM" id="SSF53335">
    <property type="entry name" value="S-adenosyl-L-methionine-dependent methyltransferases"/>
    <property type="match status" value="1"/>
</dbReference>
<dbReference type="GO" id="GO:0018423">
    <property type="term" value="F:protein C-terminal leucine carboxyl O-methyltransferase activity"/>
    <property type="evidence" value="ECO:0007669"/>
    <property type="project" value="TreeGrafter"/>
</dbReference>